<proteinExistence type="predicted"/>
<dbReference type="GO" id="GO:0006357">
    <property type="term" value="P:regulation of transcription by RNA polymerase II"/>
    <property type="evidence" value="ECO:0007669"/>
    <property type="project" value="InterPro"/>
</dbReference>
<evidence type="ECO:0000256" key="2">
    <source>
        <dbReference type="ARBA" id="ARBA00023015"/>
    </source>
</evidence>
<comment type="subcellular location">
    <subcellularLocation>
        <location evidence="1">Nucleus</location>
    </subcellularLocation>
</comment>
<feature type="compositionally biased region" description="Basic and acidic residues" evidence="5">
    <location>
        <begin position="128"/>
        <end position="148"/>
    </location>
</feature>
<dbReference type="GO" id="GO:0003712">
    <property type="term" value="F:transcription coregulator activity"/>
    <property type="evidence" value="ECO:0007669"/>
    <property type="project" value="InterPro"/>
</dbReference>
<protein>
    <submittedName>
        <fullName evidence="6">Uncharacterized protein</fullName>
    </submittedName>
</protein>
<evidence type="ECO:0000256" key="4">
    <source>
        <dbReference type="ARBA" id="ARBA00023242"/>
    </source>
</evidence>
<organism evidence="6 7">
    <name type="scientific">Apatococcus lobatus</name>
    <dbReference type="NCBI Taxonomy" id="904363"/>
    <lineage>
        <taxon>Eukaryota</taxon>
        <taxon>Viridiplantae</taxon>
        <taxon>Chlorophyta</taxon>
        <taxon>core chlorophytes</taxon>
        <taxon>Trebouxiophyceae</taxon>
        <taxon>Chlorellales</taxon>
        <taxon>Chlorellaceae</taxon>
        <taxon>Apatococcus</taxon>
    </lineage>
</organism>
<reference evidence="6 7" key="1">
    <citation type="journal article" date="2024" name="Nat. Commun.">
        <title>Phylogenomics reveals the evolutionary origins of lichenization in chlorophyte algae.</title>
        <authorList>
            <person name="Puginier C."/>
            <person name="Libourel C."/>
            <person name="Otte J."/>
            <person name="Skaloud P."/>
            <person name="Haon M."/>
            <person name="Grisel S."/>
            <person name="Petersen M."/>
            <person name="Berrin J.G."/>
            <person name="Delaux P.M."/>
            <person name="Dal Grande F."/>
            <person name="Keller J."/>
        </authorList>
    </citation>
    <scope>NUCLEOTIDE SEQUENCE [LARGE SCALE GENOMIC DNA]</scope>
    <source>
        <strain evidence="6 7">SAG 2145</strain>
    </source>
</reference>
<comment type="caution">
    <text evidence="6">The sequence shown here is derived from an EMBL/GenBank/DDBJ whole genome shotgun (WGS) entry which is preliminary data.</text>
</comment>
<keyword evidence="4" id="KW-0539">Nucleus</keyword>
<dbReference type="GO" id="GO:0016592">
    <property type="term" value="C:mediator complex"/>
    <property type="evidence" value="ECO:0007669"/>
    <property type="project" value="InterPro"/>
</dbReference>
<keyword evidence="3" id="KW-0804">Transcription</keyword>
<dbReference type="AlphaFoldDB" id="A0AAW1S4S7"/>
<evidence type="ECO:0000256" key="5">
    <source>
        <dbReference type="SAM" id="MobiDB-lite"/>
    </source>
</evidence>
<gene>
    <name evidence="6" type="ORF">WJX74_002171</name>
</gene>
<feature type="region of interest" description="Disordered" evidence="5">
    <location>
        <begin position="55"/>
        <end position="155"/>
    </location>
</feature>
<accession>A0AAW1S4S7</accession>
<evidence type="ECO:0000256" key="1">
    <source>
        <dbReference type="ARBA" id="ARBA00004123"/>
    </source>
</evidence>
<keyword evidence="7" id="KW-1185">Reference proteome</keyword>
<evidence type="ECO:0000313" key="6">
    <source>
        <dbReference type="EMBL" id="KAK9841223.1"/>
    </source>
</evidence>
<dbReference type="EMBL" id="JALJOS010000003">
    <property type="protein sequence ID" value="KAK9841223.1"/>
    <property type="molecule type" value="Genomic_DNA"/>
</dbReference>
<keyword evidence="2" id="KW-0805">Transcription regulation</keyword>
<dbReference type="InterPro" id="IPR019403">
    <property type="entry name" value="Mediator_Med19_met"/>
</dbReference>
<feature type="compositionally biased region" description="Low complexity" evidence="5">
    <location>
        <begin position="95"/>
        <end position="107"/>
    </location>
</feature>
<sequence>MSERFCRATLSENTPCAPARAAASLRNFIEQDPDIDSTTLGNLEAAAAALDELTGWTANSGDVDNRRRDTASTSAAGIAEKFDKQKKSRKDKSSSADPSALASLPADHGAGSATAPGGTMKKTKRHRNEIEPKSKKRSKTDGKKRLTPEEAQGVP</sequence>
<dbReference type="Proteomes" id="UP001438707">
    <property type="component" value="Unassembled WGS sequence"/>
</dbReference>
<evidence type="ECO:0000256" key="3">
    <source>
        <dbReference type="ARBA" id="ARBA00023163"/>
    </source>
</evidence>
<dbReference type="Pfam" id="PF10278">
    <property type="entry name" value="Med19"/>
    <property type="match status" value="1"/>
</dbReference>
<evidence type="ECO:0000313" key="7">
    <source>
        <dbReference type="Proteomes" id="UP001438707"/>
    </source>
</evidence>
<name>A0AAW1S4S7_9CHLO</name>